<comment type="caution">
    <text evidence="4">The sequence shown here is derived from an EMBL/GenBank/DDBJ whole genome shotgun (WGS) entry which is preliminary data.</text>
</comment>
<dbReference type="InterPro" id="IPR012340">
    <property type="entry name" value="NA-bd_OB-fold"/>
</dbReference>
<dbReference type="OrthoDB" id="72963at2"/>
<dbReference type="SMART" id="SM00357">
    <property type="entry name" value="CSP"/>
    <property type="match status" value="1"/>
</dbReference>
<keyword evidence="1" id="KW-0597">Phosphoprotein</keyword>
<dbReference type="Pfam" id="PF00313">
    <property type="entry name" value="CSD"/>
    <property type="match status" value="1"/>
</dbReference>
<dbReference type="GO" id="GO:0003730">
    <property type="term" value="F:mRNA 3'-UTR binding"/>
    <property type="evidence" value="ECO:0007669"/>
    <property type="project" value="TreeGrafter"/>
</dbReference>
<dbReference type="Gene3D" id="2.40.50.140">
    <property type="entry name" value="Nucleic acid-binding proteins"/>
    <property type="match status" value="1"/>
</dbReference>
<dbReference type="PANTHER" id="PTHR12962">
    <property type="entry name" value="CALCIUM-REGULATED HEAT STABLE PROTEIN CRHSP-24-RELATED"/>
    <property type="match status" value="1"/>
</dbReference>
<dbReference type="SUPFAM" id="SSF50249">
    <property type="entry name" value="Nucleic acid-binding proteins"/>
    <property type="match status" value="1"/>
</dbReference>
<dbReference type="PROSITE" id="PS51857">
    <property type="entry name" value="CSD_2"/>
    <property type="match status" value="1"/>
</dbReference>
<dbReference type="Pfam" id="PF06961">
    <property type="entry name" value="DUF1294"/>
    <property type="match status" value="1"/>
</dbReference>
<dbReference type="AlphaFoldDB" id="A0A0A0JZ83"/>
<dbReference type="RefSeq" id="WP_035937837.1">
    <property type="nucleotide sequence ID" value="NZ_AVPL01000029.1"/>
</dbReference>
<dbReference type="EMBL" id="AVPL01000029">
    <property type="protein sequence ID" value="KGN40861.1"/>
    <property type="molecule type" value="Genomic_DNA"/>
</dbReference>
<feature type="domain" description="CSD" evidence="3">
    <location>
        <begin position="9"/>
        <end position="73"/>
    </location>
</feature>
<feature type="transmembrane region" description="Helical" evidence="2">
    <location>
        <begin position="179"/>
        <end position="196"/>
    </location>
</feature>
<dbReference type="Proteomes" id="UP000030013">
    <property type="component" value="Unassembled WGS sequence"/>
</dbReference>
<protein>
    <recommendedName>
        <fullName evidence="3">CSD domain-containing protein</fullName>
    </recommendedName>
</protein>
<gene>
    <name evidence="4" type="ORF">N801_10770</name>
</gene>
<name>A0A0A0JZ83_9MICO</name>
<feature type="transmembrane region" description="Helical" evidence="2">
    <location>
        <begin position="88"/>
        <end position="106"/>
    </location>
</feature>
<keyword evidence="2" id="KW-1133">Transmembrane helix</keyword>
<evidence type="ECO:0000259" key="3">
    <source>
        <dbReference type="PROSITE" id="PS51857"/>
    </source>
</evidence>
<dbReference type="GO" id="GO:0005737">
    <property type="term" value="C:cytoplasm"/>
    <property type="evidence" value="ECO:0007669"/>
    <property type="project" value="TreeGrafter"/>
</dbReference>
<dbReference type="InterPro" id="IPR052069">
    <property type="entry name" value="Ca-reg_mRNA-binding_domain"/>
</dbReference>
<dbReference type="STRING" id="1385519.N801_10770"/>
<evidence type="ECO:0000313" key="5">
    <source>
        <dbReference type="Proteomes" id="UP000030013"/>
    </source>
</evidence>
<organism evidence="4 5">
    <name type="scientific">Knoellia aerolata DSM 18566</name>
    <dbReference type="NCBI Taxonomy" id="1385519"/>
    <lineage>
        <taxon>Bacteria</taxon>
        <taxon>Bacillati</taxon>
        <taxon>Actinomycetota</taxon>
        <taxon>Actinomycetes</taxon>
        <taxon>Micrococcales</taxon>
        <taxon>Intrasporangiaceae</taxon>
        <taxon>Knoellia</taxon>
    </lineage>
</organism>
<keyword evidence="2" id="KW-0472">Membrane</keyword>
<accession>A0A0A0JZ83</accession>
<evidence type="ECO:0000313" key="4">
    <source>
        <dbReference type="EMBL" id="KGN40861.1"/>
    </source>
</evidence>
<dbReference type="eggNOG" id="COG3326">
    <property type="taxonomic scope" value="Bacteria"/>
</dbReference>
<sequence>MTSEDAAGRQRGVLGDWNDDRGFGFITPASGGSRVFAHVNAFPRGRRPVPGNEVTYVQVRDVRDRTRAAEVRYVGGASASRSVGKGTWSAVAIAAAFFVLLTTLLLLDEVPVWLVGIYGLLSAVAVVMYGSDKSAATVGKWRTPESSLHTIALLGGWPGALVAQQVFRHKTSKQPFRSIFWVTVLANCVALGWFFLRLPQ</sequence>
<dbReference type="InterPro" id="IPR011129">
    <property type="entry name" value="CSD"/>
</dbReference>
<dbReference type="InterPro" id="IPR010718">
    <property type="entry name" value="DUF1294"/>
</dbReference>
<evidence type="ECO:0000256" key="2">
    <source>
        <dbReference type="SAM" id="Phobius"/>
    </source>
</evidence>
<dbReference type="InterPro" id="IPR002059">
    <property type="entry name" value="CSP_DNA-bd"/>
</dbReference>
<dbReference type="eggNOG" id="COG1278">
    <property type="taxonomic scope" value="Bacteria"/>
</dbReference>
<keyword evidence="5" id="KW-1185">Reference proteome</keyword>
<dbReference type="PANTHER" id="PTHR12962:SF1">
    <property type="entry name" value="COLD SHOCK DOMAIN-CONTAINING PROTEIN CG9705"/>
    <property type="match status" value="1"/>
</dbReference>
<keyword evidence="2" id="KW-0812">Transmembrane</keyword>
<proteinExistence type="predicted"/>
<feature type="transmembrane region" description="Helical" evidence="2">
    <location>
        <begin position="112"/>
        <end position="130"/>
    </location>
</feature>
<reference evidence="4 5" key="1">
    <citation type="submission" date="2013-08" db="EMBL/GenBank/DDBJ databases">
        <title>The genome sequence of Knoellia aerolata.</title>
        <authorList>
            <person name="Zhu W."/>
            <person name="Wang G."/>
        </authorList>
    </citation>
    <scope>NUCLEOTIDE SEQUENCE [LARGE SCALE GENOMIC DNA]</scope>
    <source>
        <strain evidence="4 5">DSM 18566</strain>
    </source>
</reference>
<evidence type="ECO:0000256" key="1">
    <source>
        <dbReference type="ARBA" id="ARBA00022553"/>
    </source>
</evidence>
<dbReference type="GO" id="GO:0043488">
    <property type="term" value="P:regulation of mRNA stability"/>
    <property type="evidence" value="ECO:0007669"/>
    <property type="project" value="TreeGrafter"/>
</dbReference>